<name>A0A940WZ38_9GAMM</name>
<gene>
    <name evidence="2" type="ORF">J5837_02670</name>
</gene>
<keyword evidence="3" id="KW-1185">Reference proteome</keyword>
<organism evidence="2 3">
    <name type="scientific">Pseudoxanthomonas helianthi</name>
    <dbReference type="NCBI Taxonomy" id="1453541"/>
    <lineage>
        <taxon>Bacteria</taxon>
        <taxon>Pseudomonadati</taxon>
        <taxon>Pseudomonadota</taxon>
        <taxon>Gammaproteobacteria</taxon>
        <taxon>Lysobacterales</taxon>
        <taxon>Lysobacteraceae</taxon>
        <taxon>Pseudoxanthomonas</taxon>
    </lineage>
</organism>
<accession>A0A940WZ38</accession>
<proteinExistence type="predicted"/>
<dbReference type="EMBL" id="JAGKTC010000001">
    <property type="protein sequence ID" value="MBP3983315.1"/>
    <property type="molecule type" value="Genomic_DNA"/>
</dbReference>
<evidence type="ECO:0000313" key="2">
    <source>
        <dbReference type="EMBL" id="MBP3983315.1"/>
    </source>
</evidence>
<dbReference type="RefSeq" id="WP_210535172.1">
    <property type="nucleotide sequence ID" value="NZ_JAGKTC010000001.1"/>
</dbReference>
<protein>
    <submittedName>
        <fullName evidence="2">Uncharacterized protein</fullName>
    </submittedName>
</protein>
<dbReference type="Proteomes" id="UP000673447">
    <property type="component" value="Unassembled WGS sequence"/>
</dbReference>
<sequence>MPNGSNHPRSAIDVEAELAYWMRALPECDFHDGEPFSRYVKSFKFAYDAFVQHQGRPLDELWVALEERYKTRMPEGDRLPWPSMKHLLQAVWNKLDASPPGNATPAGSRRSPETNDRPSRASGAVVFGIGPGSTQEYRDT</sequence>
<reference evidence="2" key="1">
    <citation type="journal article" date="2016" name="Int. J. Syst. Evol. Microbiol.">
        <title>Pseudoxanthomonas helianthi sp. nov., isolated from roots of Jerusalem artichoke (Helianthus tuberosus).</title>
        <authorList>
            <person name="Kittiwongwattana C."/>
            <person name="Thawai C."/>
        </authorList>
    </citation>
    <scope>NUCLEOTIDE SEQUENCE</scope>
    <source>
        <strain evidence="2">110414</strain>
    </source>
</reference>
<evidence type="ECO:0000313" key="3">
    <source>
        <dbReference type="Proteomes" id="UP000673447"/>
    </source>
</evidence>
<dbReference type="AlphaFoldDB" id="A0A940WZ38"/>
<feature type="compositionally biased region" description="Basic and acidic residues" evidence="1">
    <location>
        <begin position="110"/>
        <end position="119"/>
    </location>
</feature>
<comment type="caution">
    <text evidence="2">The sequence shown here is derived from an EMBL/GenBank/DDBJ whole genome shotgun (WGS) entry which is preliminary data.</text>
</comment>
<feature type="region of interest" description="Disordered" evidence="1">
    <location>
        <begin position="94"/>
        <end position="140"/>
    </location>
</feature>
<reference evidence="2" key="2">
    <citation type="submission" date="2021-03" db="EMBL/GenBank/DDBJ databases">
        <authorList>
            <person name="Cao W."/>
        </authorList>
    </citation>
    <scope>NUCLEOTIDE SEQUENCE</scope>
    <source>
        <strain evidence="2">110414</strain>
    </source>
</reference>
<evidence type="ECO:0000256" key="1">
    <source>
        <dbReference type="SAM" id="MobiDB-lite"/>
    </source>
</evidence>